<dbReference type="Pfam" id="PF02899">
    <property type="entry name" value="Phage_int_SAM_1"/>
    <property type="match status" value="1"/>
</dbReference>
<comment type="subcellular location">
    <subcellularLocation>
        <location evidence="1 11">Cytoplasm</location>
    </subcellularLocation>
</comment>
<dbReference type="PROSITE" id="PS51900">
    <property type="entry name" value="CB"/>
    <property type="match status" value="1"/>
</dbReference>
<organism evidence="15 16">
    <name type="scientific">Shewanella khirikhana</name>
    <dbReference type="NCBI Taxonomy" id="1965282"/>
    <lineage>
        <taxon>Bacteria</taxon>
        <taxon>Pseudomonadati</taxon>
        <taxon>Pseudomonadota</taxon>
        <taxon>Gammaproteobacteria</taxon>
        <taxon>Alteromonadales</taxon>
        <taxon>Shewanellaceae</taxon>
        <taxon>Shewanella</taxon>
    </lineage>
</organism>
<dbReference type="Gene3D" id="1.10.150.130">
    <property type="match status" value="1"/>
</dbReference>
<dbReference type="Pfam" id="PF00589">
    <property type="entry name" value="Phage_integrase"/>
    <property type="match status" value="1"/>
</dbReference>
<evidence type="ECO:0000256" key="1">
    <source>
        <dbReference type="ARBA" id="ARBA00004496"/>
    </source>
</evidence>
<dbReference type="InterPro" id="IPR023009">
    <property type="entry name" value="Tyrosine_recombinase_XerC/XerD"/>
</dbReference>
<dbReference type="Gene3D" id="1.10.443.10">
    <property type="entry name" value="Intergrase catalytic core"/>
    <property type="match status" value="1"/>
</dbReference>
<keyword evidence="16" id="KW-1185">Reference proteome</keyword>
<dbReference type="InterPro" id="IPR011010">
    <property type="entry name" value="DNA_brk_join_enz"/>
</dbReference>
<accession>A0ABM7DPS6</accession>
<dbReference type="PANTHER" id="PTHR30349">
    <property type="entry name" value="PHAGE INTEGRASE-RELATED"/>
    <property type="match status" value="1"/>
</dbReference>
<dbReference type="InterPro" id="IPR004107">
    <property type="entry name" value="Integrase_SAM-like_N"/>
</dbReference>
<comment type="function">
    <text evidence="11">Site-specific tyrosine recombinase, which acts by catalyzing the cutting and rejoining of the recombining DNA molecules. The XerC-XerD complex is essential to convert dimers of the bacterial chromosome into monomers to permit their segregation at cell division. It also contributes to the segregational stability of plasmids.</text>
</comment>
<evidence type="ECO:0000313" key="15">
    <source>
        <dbReference type="EMBL" id="AZQ11681.1"/>
    </source>
</evidence>
<dbReference type="NCBIfam" id="NF001399">
    <property type="entry name" value="PRK00283.1"/>
    <property type="match status" value="1"/>
</dbReference>
<dbReference type="NCBIfam" id="TIGR02225">
    <property type="entry name" value="recomb_XerD"/>
    <property type="match status" value="1"/>
</dbReference>
<evidence type="ECO:0000256" key="11">
    <source>
        <dbReference type="HAMAP-Rule" id="MF_01807"/>
    </source>
</evidence>
<feature type="active site" evidence="11">
    <location>
        <position position="214"/>
    </location>
</feature>
<feature type="active site" evidence="11">
    <location>
        <position position="190"/>
    </location>
</feature>
<dbReference type="InterPro" id="IPR002104">
    <property type="entry name" value="Integrase_catalytic"/>
</dbReference>
<sequence length="339" mass="37464">MSANAAPKSSSRNSRSGRSRGDKSRSDKPSRKTSKTTAAVKPSAQGAMLIDAFVDELWSLHGLSDNTLSAYRTDLAQFEVFLGSRGMTLLTLDTLTLRDYLAFRVEKGMAKTSTARMLSSLRRFYRHLLVSGQITEDPTALVESPKLAKPLPGSLSEAEVERLLAEPNSEDPIECRDKAMLELLYATGLRVSELVGLGMSELSLRQGLVRIIGKGGKERLVPMGEVAQDALELFFDGSRQQLLKQGACDVVFPSSRGQQMTRQTFWHRIKLYALRASIHTELSPHTLRHAFATHLLNHGADLRVVQLLLGHSSLSTTQIYTHVARTRLADLHGQHHPRG</sequence>
<dbReference type="PANTHER" id="PTHR30349:SF90">
    <property type="entry name" value="TYROSINE RECOMBINASE XERD"/>
    <property type="match status" value="1"/>
</dbReference>
<feature type="domain" description="Tyr recombinase" evidence="13">
    <location>
        <begin position="150"/>
        <end position="333"/>
    </location>
</feature>
<keyword evidence="10 11" id="KW-0131">Cell cycle</keyword>
<feature type="active site" evidence="11">
    <location>
        <position position="285"/>
    </location>
</feature>
<keyword evidence="5 11" id="KW-0132">Cell division</keyword>
<keyword evidence="7 11" id="KW-0229">DNA integration</keyword>
<dbReference type="PROSITE" id="PS51898">
    <property type="entry name" value="TYR_RECOMBINASE"/>
    <property type="match status" value="1"/>
</dbReference>
<dbReference type="InterPro" id="IPR050090">
    <property type="entry name" value="Tyrosine_recombinase_XerCD"/>
</dbReference>
<dbReference type="CDD" id="cd00798">
    <property type="entry name" value="INT_XerDC_C"/>
    <property type="match status" value="1"/>
</dbReference>
<dbReference type="InterPro" id="IPR013762">
    <property type="entry name" value="Integrase-like_cat_sf"/>
</dbReference>
<evidence type="ECO:0000256" key="5">
    <source>
        <dbReference type="ARBA" id="ARBA00022618"/>
    </source>
</evidence>
<feature type="active site" evidence="11">
    <location>
        <position position="311"/>
    </location>
</feature>
<dbReference type="HAMAP" id="MF_01808">
    <property type="entry name" value="Recomb_XerC_XerD"/>
    <property type="match status" value="1"/>
</dbReference>
<comment type="subunit">
    <text evidence="11">Forms a cyclic heterotetrameric complex composed of two molecules of XerC and two molecules of XerD.</text>
</comment>
<evidence type="ECO:0000256" key="3">
    <source>
        <dbReference type="ARBA" id="ARBA00015810"/>
    </source>
</evidence>
<feature type="compositionally biased region" description="Basic and acidic residues" evidence="12">
    <location>
        <begin position="19"/>
        <end position="30"/>
    </location>
</feature>
<feature type="region of interest" description="Disordered" evidence="12">
    <location>
        <begin position="1"/>
        <end position="41"/>
    </location>
</feature>
<keyword evidence="8 11" id="KW-0238">DNA-binding</keyword>
<comment type="similarity">
    <text evidence="2 11">Belongs to the 'phage' integrase family. XerD subfamily.</text>
</comment>
<feature type="active site" evidence="11">
    <location>
        <position position="288"/>
    </location>
</feature>
<evidence type="ECO:0000256" key="10">
    <source>
        <dbReference type="ARBA" id="ARBA00023306"/>
    </source>
</evidence>
<evidence type="ECO:0000259" key="14">
    <source>
        <dbReference type="PROSITE" id="PS51900"/>
    </source>
</evidence>
<evidence type="ECO:0000256" key="12">
    <source>
        <dbReference type="SAM" id="MobiDB-lite"/>
    </source>
</evidence>
<gene>
    <name evidence="11 15" type="primary">xerD</name>
    <name evidence="15" type="ORF">STH12_02612</name>
</gene>
<dbReference type="Proteomes" id="UP000278437">
    <property type="component" value="Chromosome"/>
</dbReference>
<evidence type="ECO:0000313" key="16">
    <source>
        <dbReference type="Proteomes" id="UP000278437"/>
    </source>
</evidence>
<dbReference type="InterPro" id="IPR011932">
    <property type="entry name" value="Recomb_XerD"/>
</dbReference>
<evidence type="ECO:0000256" key="6">
    <source>
        <dbReference type="ARBA" id="ARBA00022829"/>
    </source>
</evidence>
<evidence type="ECO:0000256" key="8">
    <source>
        <dbReference type="ARBA" id="ARBA00023125"/>
    </source>
</evidence>
<keyword evidence="4 11" id="KW-0963">Cytoplasm</keyword>
<dbReference type="HAMAP" id="MF_01807">
    <property type="entry name" value="Recomb_XerD"/>
    <property type="match status" value="1"/>
</dbReference>
<evidence type="ECO:0000256" key="4">
    <source>
        <dbReference type="ARBA" id="ARBA00022490"/>
    </source>
</evidence>
<evidence type="ECO:0000256" key="2">
    <source>
        <dbReference type="ARBA" id="ARBA00010450"/>
    </source>
</evidence>
<evidence type="ECO:0000256" key="7">
    <source>
        <dbReference type="ARBA" id="ARBA00022908"/>
    </source>
</evidence>
<evidence type="ECO:0000256" key="9">
    <source>
        <dbReference type="ARBA" id="ARBA00023172"/>
    </source>
</evidence>
<dbReference type="InterPro" id="IPR044068">
    <property type="entry name" value="CB"/>
</dbReference>
<protein>
    <recommendedName>
        <fullName evidence="3 11">Tyrosine recombinase XerD</fullName>
    </recommendedName>
</protein>
<feature type="active site" description="O-(3'-phospho-DNA)-tyrosine intermediate" evidence="11">
    <location>
        <position position="320"/>
    </location>
</feature>
<feature type="compositionally biased region" description="Low complexity" evidence="12">
    <location>
        <begin position="1"/>
        <end position="16"/>
    </location>
</feature>
<reference evidence="16" key="1">
    <citation type="submission" date="2017-03" db="EMBL/GenBank/DDBJ databases">
        <title>Full genome sequence of a non-lethal Shewanella isolate that potentiates virulence of Vibio parahaemolyticus causing acute hepatopancreatic necrosis disease (AHPND) in shrimp.</title>
        <authorList>
            <person name="Prachumwat A."/>
            <person name="Sritunyalucksana K."/>
        </authorList>
    </citation>
    <scope>NUCLEOTIDE SEQUENCE [LARGE SCALE GENOMIC DNA]</scope>
    <source>
        <strain evidence="16">TH2012</strain>
    </source>
</reference>
<dbReference type="InterPro" id="IPR010998">
    <property type="entry name" value="Integrase_recombinase_N"/>
</dbReference>
<name>A0ABM7DPS6_9GAMM</name>
<dbReference type="EMBL" id="CP020373">
    <property type="protein sequence ID" value="AZQ11681.1"/>
    <property type="molecule type" value="Genomic_DNA"/>
</dbReference>
<dbReference type="SUPFAM" id="SSF56349">
    <property type="entry name" value="DNA breaking-rejoining enzymes"/>
    <property type="match status" value="1"/>
</dbReference>
<feature type="domain" description="Core-binding (CB)" evidence="14">
    <location>
        <begin position="44"/>
        <end position="129"/>
    </location>
</feature>
<keyword evidence="6 11" id="KW-0159">Chromosome partition</keyword>
<proteinExistence type="inferred from homology"/>
<keyword evidence="9 11" id="KW-0233">DNA recombination</keyword>
<evidence type="ECO:0000259" key="13">
    <source>
        <dbReference type="PROSITE" id="PS51898"/>
    </source>
</evidence>